<reference evidence="2 3" key="1">
    <citation type="journal article" date="2012" name="J. Bacteriol.">
        <title>Complete genome sequence of the hyperthermophilic cellulolytic Crenarchaeon 'Thermogladius cellulolyticus' 1633.</title>
        <authorList>
            <person name="Mardanov A.V."/>
            <person name="Kochetkova T.V."/>
            <person name="Beletsky A.V."/>
            <person name="Bonch-Osmolovskaya E.A."/>
            <person name="Ravin N.V."/>
            <person name="Skryabin K.G."/>
        </authorList>
    </citation>
    <scope>NUCLEOTIDE SEQUENCE [LARGE SCALE GENOMIC DNA]</scope>
    <source>
        <strain evidence="3">DSM 22663 / VKM B-2946 / 1633</strain>
    </source>
</reference>
<evidence type="ECO:0000256" key="1">
    <source>
        <dbReference type="SAM" id="Coils"/>
    </source>
</evidence>
<proteinExistence type="predicted"/>
<gene>
    <name evidence="2" type="ordered locus">TCELL_1008</name>
</gene>
<dbReference type="eggNOG" id="arCOG05414">
    <property type="taxonomic scope" value="Archaea"/>
</dbReference>
<dbReference type="GeneID" id="13013327"/>
<keyword evidence="3" id="KW-1185">Reference proteome</keyword>
<accession>I3TF93</accession>
<dbReference type="Proteomes" id="UP000005270">
    <property type="component" value="Chromosome"/>
</dbReference>
<dbReference type="RefSeq" id="WP_014737681.1">
    <property type="nucleotide sequence ID" value="NC_017954.1"/>
</dbReference>
<dbReference type="Gene3D" id="1.20.120.20">
    <property type="entry name" value="Apolipoprotein"/>
    <property type="match status" value="1"/>
</dbReference>
<dbReference type="HOGENOM" id="CLU_1237974_0_0_2"/>
<keyword evidence="1" id="KW-0175">Coiled coil</keyword>
<dbReference type="AlphaFoldDB" id="I3TF93"/>
<dbReference type="InParanoid" id="I3TF93"/>
<dbReference type="SUPFAM" id="SSF58113">
    <property type="entry name" value="Apolipoprotein A-I"/>
    <property type="match status" value="1"/>
</dbReference>
<organism evidence="2 3">
    <name type="scientific">Thermogladius calderae (strain DSM 22663 / VKM B-2946 / 1633)</name>
    <dbReference type="NCBI Taxonomy" id="1184251"/>
    <lineage>
        <taxon>Archaea</taxon>
        <taxon>Thermoproteota</taxon>
        <taxon>Thermoprotei</taxon>
        <taxon>Desulfurococcales</taxon>
        <taxon>Desulfurococcaceae</taxon>
        <taxon>Thermogladius</taxon>
    </lineage>
</organism>
<protein>
    <submittedName>
        <fullName evidence="2">Uncharacterized protein</fullName>
    </submittedName>
</protein>
<evidence type="ECO:0000313" key="3">
    <source>
        <dbReference type="Proteomes" id="UP000005270"/>
    </source>
</evidence>
<feature type="coiled-coil region" evidence="1">
    <location>
        <begin position="71"/>
        <end position="102"/>
    </location>
</feature>
<dbReference type="OrthoDB" id="46257at2157"/>
<sequence length="228" mass="26000">MSGESFSEKMKEFLARVRGLVSETEKRFEELYREGREGEAVKALAEGLERIAREIAEISKFLEASLGQAQRQGLEREVEEFKSRIEAELDELRKHIDKVVSEHKGRAAAKAAELSSAFSKMVEEALRHTARTAEDAFKNLREVFREVTRAVAETVVVSARIHSSDLELIDRLVDAGVFKSRSEAVAYFTRKGIEASRDWINRALEQAERIRELKSSLRREVEGYLGRQ</sequence>
<evidence type="ECO:0000313" key="2">
    <source>
        <dbReference type="EMBL" id="AFK51431.1"/>
    </source>
</evidence>
<dbReference type="KEGG" id="thg:TCELL_1008"/>
<dbReference type="EMBL" id="CP003531">
    <property type="protein sequence ID" value="AFK51431.1"/>
    <property type="molecule type" value="Genomic_DNA"/>
</dbReference>
<name>I3TF93_THEC1</name>